<evidence type="ECO:0000313" key="1">
    <source>
        <dbReference type="EMBL" id="TNJ63032.1"/>
    </source>
</evidence>
<dbReference type="OrthoDB" id="2467757at2"/>
<comment type="caution">
    <text evidence="1">The sequence shown here is derived from an EMBL/GenBank/DDBJ whole genome shotgun (WGS) entry which is preliminary data.</text>
</comment>
<dbReference type="AlphaFoldDB" id="A0A5C4T1Q4"/>
<reference evidence="1 2" key="1">
    <citation type="submission" date="2019-05" db="EMBL/GenBank/DDBJ databases">
        <title>We sequenced the genome of Paenibacillus hemerocallicola KCTC 33185 for further insight into its adaptation and study the phylogeny of Paenibacillus.</title>
        <authorList>
            <person name="Narsing Rao M.P."/>
        </authorList>
    </citation>
    <scope>NUCLEOTIDE SEQUENCE [LARGE SCALE GENOMIC DNA]</scope>
    <source>
        <strain evidence="1 2">KCTC 33185</strain>
    </source>
</reference>
<name>A0A5C4T1Q4_9BACL</name>
<sequence length="148" mass="17105">MEERLITCRVVGVYGHALTRGNKYIIINEDEDKYRITGNHGKAIWICKGYFIEGNIEVPILVTWKIDDDINIFDLAEITLTFSNGSKRWCLVTTPERLVKHFNKEMEPPGMNIRHLIITKTMNHGDIEKTLLYLDSNDELIEASKPLE</sequence>
<evidence type="ECO:0000313" key="2">
    <source>
        <dbReference type="Proteomes" id="UP000307943"/>
    </source>
</evidence>
<proteinExistence type="predicted"/>
<keyword evidence="2" id="KW-1185">Reference proteome</keyword>
<organism evidence="1 2">
    <name type="scientific">Paenibacillus hemerocallicola</name>
    <dbReference type="NCBI Taxonomy" id="1172614"/>
    <lineage>
        <taxon>Bacteria</taxon>
        <taxon>Bacillati</taxon>
        <taxon>Bacillota</taxon>
        <taxon>Bacilli</taxon>
        <taxon>Bacillales</taxon>
        <taxon>Paenibacillaceae</taxon>
        <taxon>Paenibacillus</taxon>
    </lineage>
</organism>
<dbReference type="RefSeq" id="WP_139605463.1">
    <property type="nucleotide sequence ID" value="NZ_VDCQ01000049.1"/>
</dbReference>
<gene>
    <name evidence="1" type="ORF">FE784_27510</name>
</gene>
<dbReference type="EMBL" id="VDCQ01000049">
    <property type="protein sequence ID" value="TNJ63032.1"/>
    <property type="molecule type" value="Genomic_DNA"/>
</dbReference>
<accession>A0A5C4T1Q4</accession>
<protein>
    <submittedName>
        <fullName evidence="1">Uncharacterized protein</fullName>
    </submittedName>
</protein>
<dbReference type="Proteomes" id="UP000307943">
    <property type="component" value="Unassembled WGS sequence"/>
</dbReference>